<keyword evidence="3" id="KW-1185">Reference proteome</keyword>
<feature type="region of interest" description="Disordered" evidence="1">
    <location>
        <begin position="1"/>
        <end position="22"/>
    </location>
</feature>
<reference evidence="2 3" key="1">
    <citation type="journal article" date="2020" name="Nat. Food">
        <title>A phased Vanilla planifolia genome enables genetic improvement of flavour and production.</title>
        <authorList>
            <person name="Hasing T."/>
            <person name="Tang H."/>
            <person name="Brym M."/>
            <person name="Khazi F."/>
            <person name="Huang T."/>
            <person name="Chambers A.H."/>
        </authorList>
    </citation>
    <scope>NUCLEOTIDE SEQUENCE [LARGE SCALE GENOMIC DNA]</scope>
    <source>
        <tissue evidence="2">Leaf</tissue>
    </source>
</reference>
<proteinExistence type="predicted"/>
<sequence length="78" mass="8352">MVLAAPRDPGPPPETRLLHHQNGKKPPLSFTFFLSLECSAIALASCSLRAHPILGSGRRGSFQGEKSLDFGFNGFEAA</sequence>
<protein>
    <submittedName>
        <fullName evidence="2">Uncharacterized protein</fullName>
    </submittedName>
</protein>
<organism evidence="2 3">
    <name type="scientific">Vanilla planifolia</name>
    <name type="common">Vanilla</name>
    <dbReference type="NCBI Taxonomy" id="51239"/>
    <lineage>
        <taxon>Eukaryota</taxon>
        <taxon>Viridiplantae</taxon>
        <taxon>Streptophyta</taxon>
        <taxon>Embryophyta</taxon>
        <taxon>Tracheophyta</taxon>
        <taxon>Spermatophyta</taxon>
        <taxon>Magnoliopsida</taxon>
        <taxon>Liliopsida</taxon>
        <taxon>Asparagales</taxon>
        <taxon>Orchidaceae</taxon>
        <taxon>Vanilloideae</taxon>
        <taxon>Vanilleae</taxon>
        <taxon>Vanilla</taxon>
    </lineage>
</organism>
<dbReference type="AlphaFoldDB" id="A0A835QW09"/>
<dbReference type="Proteomes" id="UP000636800">
    <property type="component" value="Chromosome 5"/>
</dbReference>
<evidence type="ECO:0000256" key="1">
    <source>
        <dbReference type="SAM" id="MobiDB-lite"/>
    </source>
</evidence>
<name>A0A835QW09_VANPL</name>
<accession>A0A835QW09</accession>
<evidence type="ECO:0000313" key="3">
    <source>
        <dbReference type="Proteomes" id="UP000636800"/>
    </source>
</evidence>
<dbReference type="EMBL" id="JADCNL010000005">
    <property type="protein sequence ID" value="KAG0479749.1"/>
    <property type="molecule type" value="Genomic_DNA"/>
</dbReference>
<dbReference type="OrthoDB" id="6129702at2759"/>
<gene>
    <name evidence="2" type="ORF">HPP92_010607</name>
</gene>
<evidence type="ECO:0000313" key="2">
    <source>
        <dbReference type="EMBL" id="KAG0479749.1"/>
    </source>
</evidence>
<comment type="caution">
    <text evidence="2">The sequence shown here is derived from an EMBL/GenBank/DDBJ whole genome shotgun (WGS) entry which is preliminary data.</text>
</comment>